<evidence type="ECO:0000259" key="1">
    <source>
        <dbReference type="Pfam" id="PF13976"/>
    </source>
</evidence>
<accession>A0ABQ5CGW8</accession>
<name>A0ABQ5CGW8_9ASTR</name>
<dbReference type="InterPro" id="IPR054722">
    <property type="entry name" value="PolX-like_BBD"/>
</dbReference>
<dbReference type="Pfam" id="PF13976">
    <property type="entry name" value="gag_pre-integrs"/>
    <property type="match status" value="1"/>
</dbReference>
<comment type="caution">
    <text evidence="3">The sequence shown here is derived from an EMBL/GenBank/DDBJ whole genome shotgun (WGS) entry which is preliminary data.</text>
</comment>
<keyword evidence="4" id="KW-1185">Reference proteome</keyword>
<protein>
    <submittedName>
        <fullName evidence="3">Ribonuclease H-like domain-containing protein</fullName>
    </submittedName>
</protein>
<reference evidence="3" key="2">
    <citation type="submission" date="2022-01" db="EMBL/GenBank/DDBJ databases">
        <authorList>
            <person name="Yamashiro T."/>
            <person name="Shiraishi A."/>
            <person name="Satake H."/>
            <person name="Nakayama K."/>
        </authorList>
    </citation>
    <scope>NUCLEOTIDE SEQUENCE</scope>
</reference>
<dbReference type="Proteomes" id="UP001151760">
    <property type="component" value="Unassembled WGS sequence"/>
</dbReference>
<organism evidence="3 4">
    <name type="scientific">Tanacetum coccineum</name>
    <dbReference type="NCBI Taxonomy" id="301880"/>
    <lineage>
        <taxon>Eukaryota</taxon>
        <taxon>Viridiplantae</taxon>
        <taxon>Streptophyta</taxon>
        <taxon>Embryophyta</taxon>
        <taxon>Tracheophyta</taxon>
        <taxon>Spermatophyta</taxon>
        <taxon>Magnoliopsida</taxon>
        <taxon>eudicotyledons</taxon>
        <taxon>Gunneridae</taxon>
        <taxon>Pentapetalae</taxon>
        <taxon>asterids</taxon>
        <taxon>campanulids</taxon>
        <taxon>Asterales</taxon>
        <taxon>Asteraceae</taxon>
        <taxon>Asteroideae</taxon>
        <taxon>Anthemideae</taxon>
        <taxon>Anthemidinae</taxon>
        <taxon>Tanacetum</taxon>
    </lineage>
</organism>
<dbReference type="InterPro" id="IPR025724">
    <property type="entry name" value="GAG-pre-integrase_dom"/>
</dbReference>
<dbReference type="EMBL" id="BQNB010014186">
    <property type="protein sequence ID" value="GJT25096.1"/>
    <property type="molecule type" value="Genomic_DNA"/>
</dbReference>
<evidence type="ECO:0000313" key="4">
    <source>
        <dbReference type="Proteomes" id="UP001151760"/>
    </source>
</evidence>
<reference evidence="3" key="1">
    <citation type="journal article" date="2022" name="Int. J. Mol. Sci.">
        <title>Draft Genome of Tanacetum Coccineum: Genomic Comparison of Closely Related Tanacetum-Family Plants.</title>
        <authorList>
            <person name="Yamashiro T."/>
            <person name="Shiraishi A."/>
            <person name="Nakayama K."/>
            <person name="Satake H."/>
        </authorList>
    </citation>
    <scope>NUCLEOTIDE SEQUENCE</scope>
</reference>
<evidence type="ECO:0000313" key="3">
    <source>
        <dbReference type="EMBL" id="GJT25096.1"/>
    </source>
</evidence>
<sequence length="305" mass="34629">MPPQRRFILAAPPPGCDVAESSTAARAPRAADRAENVGYVRALQASKHRMMTSIEEVNLRVIYQAQRCNDDAVQQMKRDPELEARAQIDTVEDTGSSFLEDKEGKQNLDRRRISKAFVGQLKRRRSGLLTNHSDYPHRALKNKGIVDSGCSRHMTGNKAYLDEFQDFNGGPVAFGGIEGYNHCKGKIKTGKLRFEWIFHLERLVPSRGLACLIAKATTDESNKWHRRLGHVNFKNLNKLVKGNLQRLTFQRLFKKDHTLLHVVRKESNTRPPVRPKQTEPKDLIALIPDDVKSVLVGKFFLKNLV</sequence>
<feature type="domain" description="Retrovirus-related Pol polyprotein from transposon TNT 1-94-like beta-barrel" evidence="2">
    <location>
        <begin position="145"/>
        <end position="176"/>
    </location>
</feature>
<evidence type="ECO:0000259" key="2">
    <source>
        <dbReference type="Pfam" id="PF22936"/>
    </source>
</evidence>
<dbReference type="Pfam" id="PF22936">
    <property type="entry name" value="Pol_BBD"/>
    <property type="match status" value="1"/>
</dbReference>
<feature type="domain" description="GAG-pre-integrase" evidence="1">
    <location>
        <begin position="211"/>
        <end position="250"/>
    </location>
</feature>
<gene>
    <name evidence="3" type="ORF">Tco_0895033</name>
</gene>
<proteinExistence type="predicted"/>